<feature type="transmembrane region" description="Helical" evidence="1">
    <location>
        <begin position="65"/>
        <end position="91"/>
    </location>
</feature>
<dbReference type="EMBL" id="JAHFXS010001340">
    <property type="protein sequence ID" value="KAG9978078.1"/>
    <property type="molecule type" value="Genomic_DNA"/>
</dbReference>
<name>A0A9P8JTR6_AURME</name>
<keyword evidence="3" id="KW-1185">Reference proteome</keyword>
<evidence type="ECO:0008006" key="4">
    <source>
        <dbReference type="Google" id="ProtNLM"/>
    </source>
</evidence>
<feature type="non-terminal residue" evidence="2">
    <location>
        <position position="108"/>
    </location>
</feature>
<reference evidence="2" key="2">
    <citation type="submission" date="2021-08" db="EMBL/GenBank/DDBJ databases">
        <authorList>
            <person name="Gostincar C."/>
            <person name="Sun X."/>
            <person name="Song Z."/>
            <person name="Gunde-Cimerman N."/>
        </authorList>
    </citation>
    <scope>NUCLEOTIDE SEQUENCE</scope>
    <source>
        <strain evidence="2">EXF-9298</strain>
    </source>
</reference>
<organism evidence="2 3">
    <name type="scientific">Aureobasidium melanogenum</name>
    <name type="common">Aureobasidium pullulans var. melanogenum</name>
    <dbReference type="NCBI Taxonomy" id="46634"/>
    <lineage>
        <taxon>Eukaryota</taxon>
        <taxon>Fungi</taxon>
        <taxon>Dikarya</taxon>
        <taxon>Ascomycota</taxon>
        <taxon>Pezizomycotina</taxon>
        <taxon>Dothideomycetes</taxon>
        <taxon>Dothideomycetidae</taxon>
        <taxon>Dothideales</taxon>
        <taxon>Saccotheciaceae</taxon>
        <taxon>Aureobasidium</taxon>
    </lineage>
</organism>
<keyword evidence="1" id="KW-0812">Transmembrane</keyword>
<dbReference type="Proteomes" id="UP000729357">
    <property type="component" value="Unassembled WGS sequence"/>
</dbReference>
<evidence type="ECO:0000256" key="1">
    <source>
        <dbReference type="SAM" id="Phobius"/>
    </source>
</evidence>
<sequence length="108" mass="12042">MSTDGNSAPGSSVYDSSTMYVGDGTWLASKNTFLLPNLQGLNFATMQLNSMSSRFSDLPQYHRLIIGHGVVAALIFLLIVPSAIFIARFYYRNPRLALRLHIYLQILT</sequence>
<comment type="caution">
    <text evidence="2">The sequence shown here is derived from an EMBL/GenBank/DDBJ whole genome shotgun (WGS) entry which is preliminary data.</text>
</comment>
<gene>
    <name evidence="2" type="ORF">KCU98_g9657</name>
</gene>
<protein>
    <recommendedName>
        <fullName evidence="4">Cytochrome b561 domain-containing protein</fullName>
    </recommendedName>
</protein>
<proteinExistence type="predicted"/>
<dbReference type="AlphaFoldDB" id="A0A9P8JTR6"/>
<keyword evidence="1" id="KW-0472">Membrane</keyword>
<accession>A0A9P8JTR6</accession>
<evidence type="ECO:0000313" key="3">
    <source>
        <dbReference type="Proteomes" id="UP000729357"/>
    </source>
</evidence>
<evidence type="ECO:0000313" key="2">
    <source>
        <dbReference type="EMBL" id="KAG9978078.1"/>
    </source>
</evidence>
<reference evidence="2" key="1">
    <citation type="journal article" date="2021" name="J Fungi (Basel)">
        <title>Virulence traits and population genomics of the black yeast Aureobasidium melanogenum.</title>
        <authorList>
            <person name="Cernosa A."/>
            <person name="Sun X."/>
            <person name="Gostincar C."/>
            <person name="Fang C."/>
            <person name="Gunde-Cimerman N."/>
            <person name="Song Z."/>
        </authorList>
    </citation>
    <scope>NUCLEOTIDE SEQUENCE</scope>
    <source>
        <strain evidence="2">EXF-9298</strain>
    </source>
</reference>
<keyword evidence="1" id="KW-1133">Transmembrane helix</keyword>